<feature type="compositionally biased region" description="Basic and acidic residues" evidence="9">
    <location>
        <begin position="113"/>
        <end position="134"/>
    </location>
</feature>
<dbReference type="GeneID" id="95358291"/>
<keyword evidence="11" id="KW-1185">Reference proteome</keyword>
<feature type="region of interest" description="Disordered" evidence="9">
    <location>
        <begin position="198"/>
        <end position="242"/>
    </location>
</feature>
<organism evidence="10 11">
    <name type="scientific">Kitasatospora indigofera</name>
    <dbReference type="NCBI Taxonomy" id="67307"/>
    <lineage>
        <taxon>Bacteria</taxon>
        <taxon>Bacillati</taxon>
        <taxon>Actinomycetota</taxon>
        <taxon>Actinomycetes</taxon>
        <taxon>Kitasatosporales</taxon>
        <taxon>Streptomycetaceae</taxon>
        <taxon>Kitasatospora</taxon>
    </lineage>
</organism>
<reference evidence="10" key="1">
    <citation type="journal article" date="2014" name="Int. J. Syst. Evol. Microbiol.">
        <title>Complete genome sequence of Corynebacterium casei LMG S-19264T (=DSM 44701T), isolated from a smear-ripened cheese.</title>
        <authorList>
            <consortium name="US DOE Joint Genome Institute (JGI-PGF)"/>
            <person name="Walter F."/>
            <person name="Albersmeier A."/>
            <person name="Kalinowski J."/>
            <person name="Ruckert C."/>
        </authorList>
    </citation>
    <scope>NUCLEOTIDE SEQUENCE</scope>
    <source>
        <strain evidence="10">JCM 4646</strain>
    </source>
</reference>
<dbReference type="Gene3D" id="6.10.250.660">
    <property type="match status" value="1"/>
</dbReference>
<dbReference type="Proteomes" id="UP000617734">
    <property type="component" value="Unassembled WGS sequence"/>
</dbReference>
<name>A0A918YXP5_9ACTN</name>
<evidence type="ECO:0000256" key="7">
    <source>
        <dbReference type="ARBA" id="ARBA00023306"/>
    </source>
</evidence>
<dbReference type="Pfam" id="PF05103">
    <property type="entry name" value="DivIVA"/>
    <property type="match status" value="1"/>
</dbReference>
<gene>
    <name evidence="10" type="ORF">GCM10018781_80730</name>
</gene>
<comment type="caution">
    <text evidence="10">The sequence shown here is derived from an EMBL/GenBank/DDBJ whole genome shotgun (WGS) entry which is preliminary data.</text>
</comment>
<evidence type="ECO:0000256" key="8">
    <source>
        <dbReference type="ARBA" id="ARBA00031737"/>
    </source>
</evidence>
<evidence type="ECO:0000256" key="2">
    <source>
        <dbReference type="ARBA" id="ARBA00009008"/>
    </source>
</evidence>
<evidence type="ECO:0000256" key="3">
    <source>
        <dbReference type="ARBA" id="ARBA00018787"/>
    </source>
</evidence>
<sequence length="242" mass="26638">MTLTLEDIRAQQFTIVRLREGYAVKEVDDFLDAVEAALTRLRRENEALRAQLAAATRKRSQQQSRQQVAQPHPAVPPADRAGPQAPAPLPPRPAPDAGNAARLLEMAQQVADRATETARREAEALVGEARGRAESIERAARDRAEALDRDARDRHRTSIGALESARSVLQARIDSLHSFEQEYRTRLKSFVALQLNQLEIPADGPPAPTVRPETGTPSRPSPAPLKVPVPAQLRGFHLDDDD</sequence>
<comment type="similarity">
    <text evidence="2">Belongs to the DivIVA family.</text>
</comment>
<dbReference type="AlphaFoldDB" id="A0A918YXP5"/>
<evidence type="ECO:0000256" key="6">
    <source>
        <dbReference type="ARBA" id="ARBA00023054"/>
    </source>
</evidence>
<dbReference type="GO" id="GO:0005737">
    <property type="term" value="C:cytoplasm"/>
    <property type="evidence" value="ECO:0007669"/>
    <property type="project" value="UniProtKB-SubCell"/>
</dbReference>
<evidence type="ECO:0000256" key="5">
    <source>
        <dbReference type="ARBA" id="ARBA00022618"/>
    </source>
</evidence>
<evidence type="ECO:0000256" key="9">
    <source>
        <dbReference type="SAM" id="MobiDB-lite"/>
    </source>
</evidence>
<proteinExistence type="inferred from homology"/>
<feature type="compositionally biased region" description="Low complexity" evidence="9">
    <location>
        <begin position="61"/>
        <end position="84"/>
    </location>
</feature>
<evidence type="ECO:0000256" key="4">
    <source>
        <dbReference type="ARBA" id="ARBA00022490"/>
    </source>
</evidence>
<dbReference type="PANTHER" id="PTHR35794:SF2">
    <property type="entry name" value="CELL DIVISION PROTEIN DIVIVA"/>
    <property type="match status" value="1"/>
</dbReference>
<feature type="compositionally biased region" description="Pro residues" evidence="9">
    <location>
        <begin position="85"/>
        <end position="94"/>
    </location>
</feature>
<accession>A0A918YXP5</accession>
<comment type="subcellular location">
    <subcellularLocation>
        <location evidence="1">Cytoplasm</location>
    </subcellularLocation>
</comment>
<dbReference type="RefSeq" id="WP_190215927.1">
    <property type="nucleotide sequence ID" value="NZ_BNBO01000121.1"/>
</dbReference>
<dbReference type="InterPro" id="IPR007793">
    <property type="entry name" value="DivIVA_fam"/>
</dbReference>
<evidence type="ECO:0000313" key="10">
    <source>
        <dbReference type="EMBL" id="GHE28324.1"/>
    </source>
</evidence>
<keyword evidence="7" id="KW-0131">Cell cycle</keyword>
<evidence type="ECO:0000256" key="1">
    <source>
        <dbReference type="ARBA" id="ARBA00004496"/>
    </source>
</evidence>
<dbReference type="InterPro" id="IPR019933">
    <property type="entry name" value="DivIVA_domain"/>
</dbReference>
<dbReference type="PANTHER" id="PTHR35794">
    <property type="entry name" value="CELL DIVISION PROTEIN DIVIVA"/>
    <property type="match status" value="1"/>
</dbReference>
<dbReference type="EMBL" id="BNBO01000121">
    <property type="protein sequence ID" value="GHE28324.1"/>
    <property type="molecule type" value="Genomic_DNA"/>
</dbReference>
<evidence type="ECO:0000313" key="11">
    <source>
        <dbReference type="Proteomes" id="UP000617734"/>
    </source>
</evidence>
<reference evidence="10" key="2">
    <citation type="submission" date="2020-09" db="EMBL/GenBank/DDBJ databases">
        <authorList>
            <person name="Sun Q."/>
            <person name="Ohkuma M."/>
        </authorList>
    </citation>
    <scope>NUCLEOTIDE SEQUENCE</scope>
    <source>
        <strain evidence="10">JCM 4646</strain>
    </source>
</reference>
<feature type="region of interest" description="Disordered" evidence="9">
    <location>
        <begin position="52"/>
        <end position="134"/>
    </location>
</feature>
<keyword evidence="6" id="KW-0175">Coiled coil</keyword>
<protein>
    <recommendedName>
        <fullName evidence="3">Cell wall synthesis protein Wag31</fullName>
    </recommendedName>
    <alternativeName>
        <fullName evidence="8">Antigen 84</fullName>
    </alternativeName>
</protein>
<dbReference type="NCBIfam" id="TIGR03544">
    <property type="entry name" value="DivI1A_domain"/>
    <property type="match status" value="1"/>
</dbReference>
<keyword evidence="4" id="KW-0963">Cytoplasm</keyword>
<keyword evidence="5" id="KW-0132">Cell division</keyword>
<dbReference type="GO" id="GO:0051301">
    <property type="term" value="P:cell division"/>
    <property type="evidence" value="ECO:0007669"/>
    <property type="project" value="UniProtKB-KW"/>
</dbReference>